<evidence type="ECO:0000256" key="1">
    <source>
        <dbReference type="SAM" id="MobiDB-lite"/>
    </source>
</evidence>
<dbReference type="Proteomes" id="UP000000311">
    <property type="component" value="Unassembled WGS sequence"/>
</dbReference>
<feature type="compositionally biased region" description="Basic and acidic residues" evidence="1">
    <location>
        <begin position="1"/>
        <end position="16"/>
    </location>
</feature>
<dbReference type="EMBL" id="GL436788">
    <property type="protein sequence ID" value="EFN71474.1"/>
    <property type="molecule type" value="Genomic_DNA"/>
</dbReference>
<dbReference type="AlphaFoldDB" id="E2A518"/>
<keyword evidence="3" id="KW-1185">Reference proteome</keyword>
<reference evidence="2 3" key="1">
    <citation type="journal article" date="2010" name="Science">
        <title>Genomic comparison of the ants Camponotus floridanus and Harpegnathos saltator.</title>
        <authorList>
            <person name="Bonasio R."/>
            <person name="Zhang G."/>
            <person name="Ye C."/>
            <person name="Mutti N.S."/>
            <person name="Fang X."/>
            <person name="Qin N."/>
            <person name="Donahue G."/>
            <person name="Yang P."/>
            <person name="Li Q."/>
            <person name="Li C."/>
            <person name="Zhang P."/>
            <person name="Huang Z."/>
            <person name="Berger S.L."/>
            <person name="Reinberg D."/>
            <person name="Wang J."/>
            <person name="Liebig J."/>
        </authorList>
    </citation>
    <scope>NUCLEOTIDE SEQUENCE [LARGE SCALE GENOMIC DNA]</scope>
    <source>
        <strain evidence="3">C129</strain>
    </source>
</reference>
<organism evidence="3">
    <name type="scientific">Camponotus floridanus</name>
    <name type="common">Florida carpenter ant</name>
    <dbReference type="NCBI Taxonomy" id="104421"/>
    <lineage>
        <taxon>Eukaryota</taxon>
        <taxon>Metazoa</taxon>
        <taxon>Ecdysozoa</taxon>
        <taxon>Arthropoda</taxon>
        <taxon>Hexapoda</taxon>
        <taxon>Insecta</taxon>
        <taxon>Pterygota</taxon>
        <taxon>Neoptera</taxon>
        <taxon>Endopterygota</taxon>
        <taxon>Hymenoptera</taxon>
        <taxon>Apocrita</taxon>
        <taxon>Aculeata</taxon>
        <taxon>Formicoidea</taxon>
        <taxon>Formicidae</taxon>
        <taxon>Formicinae</taxon>
        <taxon>Camponotus</taxon>
    </lineage>
</organism>
<name>E2A518_CAMFO</name>
<protein>
    <submittedName>
        <fullName evidence="2">Uncharacterized protein</fullName>
    </submittedName>
</protein>
<sequence>MRGKKDRKEEGKEGQERVMTARKTEGGFDTHVLALRVIERKGTPSIVLIVRMEKLKDREELLERRWEFSRNWEVGVMRS</sequence>
<dbReference type="InParanoid" id="E2A518"/>
<feature type="region of interest" description="Disordered" evidence="1">
    <location>
        <begin position="1"/>
        <end position="23"/>
    </location>
</feature>
<proteinExistence type="predicted"/>
<evidence type="ECO:0000313" key="2">
    <source>
        <dbReference type="EMBL" id="EFN71474.1"/>
    </source>
</evidence>
<accession>E2A518</accession>
<gene>
    <name evidence="2" type="ORF">EAG_11903</name>
</gene>
<evidence type="ECO:0000313" key="3">
    <source>
        <dbReference type="Proteomes" id="UP000000311"/>
    </source>
</evidence>